<evidence type="ECO:0000256" key="6">
    <source>
        <dbReference type="SAM" id="Phobius"/>
    </source>
</evidence>
<dbReference type="PANTHER" id="PTHR38459">
    <property type="entry name" value="PROPHAGE BACTOPRENOL-LINKED GLUCOSE TRANSLOCASE HOMOLOG"/>
    <property type="match status" value="1"/>
</dbReference>
<dbReference type="Proteomes" id="UP000323075">
    <property type="component" value="Unassembled WGS sequence"/>
</dbReference>
<proteinExistence type="inferred from homology"/>
<dbReference type="PANTHER" id="PTHR38459:SF1">
    <property type="entry name" value="PROPHAGE BACTOPRENOL-LINKED GLUCOSE TRANSLOCASE HOMOLOG"/>
    <property type="match status" value="1"/>
</dbReference>
<keyword evidence="3 6" id="KW-0812">Transmembrane</keyword>
<accession>A0A4D6GVE6</accession>
<feature type="transmembrane region" description="Helical" evidence="6">
    <location>
        <begin position="94"/>
        <end position="115"/>
    </location>
</feature>
<evidence type="ECO:0000256" key="5">
    <source>
        <dbReference type="ARBA" id="ARBA00023136"/>
    </source>
</evidence>
<evidence type="ECO:0000313" key="10">
    <source>
        <dbReference type="Proteomes" id="UP000296216"/>
    </source>
</evidence>
<evidence type="ECO:0000313" key="11">
    <source>
        <dbReference type="Proteomes" id="UP000323075"/>
    </source>
</evidence>
<protein>
    <submittedName>
        <fullName evidence="8">GtrA family protein</fullName>
    </submittedName>
    <submittedName>
        <fullName evidence="9">Putative flippase GtrA (Transmembrane translocase of bactoprenol-linked glucose)</fullName>
    </submittedName>
</protein>
<organism evidence="8 10">
    <name type="scientific">Halobacterium salinarum (strain ATCC 33171 / DSM 3754 / JCM 8978 / NBRC 102687 / NCIMB 764 / 91-R6)</name>
    <dbReference type="NCBI Taxonomy" id="2597657"/>
    <lineage>
        <taxon>Archaea</taxon>
        <taxon>Methanobacteriati</taxon>
        <taxon>Methanobacteriota</taxon>
        <taxon>Stenosarchaea group</taxon>
        <taxon>Halobacteria</taxon>
        <taxon>Halobacteriales</taxon>
        <taxon>Halobacteriaceae</taxon>
        <taxon>Halobacterium</taxon>
    </lineage>
</organism>
<dbReference type="GeneID" id="68694645"/>
<feature type="transmembrane region" description="Helical" evidence="6">
    <location>
        <begin position="25"/>
        <end position="46"/>
    </location>
</feature>
<dbReference type="InterPro" id="IPR007267">
    <property type="entry name" value="GtrA_DPMS_TM"/>
</dbReference>
<name>A0A4D6GVE6_HALS9</name>
<sequence length="156" mass="16508">MSERRDRIRAAVPARISALASRARFGKFVSVGAVGAVVDVTTLLVLTEAAGVWAAAANVASIEAAILVMFAVNDRWTFADAGSGSVGRRLVRSHVVRAGGSTLQYALFVGVFYGVTVDATVFGVDCWLIAVKGGAIAVAMLVNYVFESLFTWHVQE</sequence>
<dbReference type="InterPro" id="IPR051401">
    <property type="entry name" value="GtrA_CellWall_Glycosyl"/>
</dbReference>
<evidence type="ECO:0000256" key="2">
    <source>
        <dbReference type="ARBA" id="ARBA00009399"/>
    </source>
</evidence>
<comment type="similarity">
    <text evidence="2">Belongs to the GtrA family.</text>
</comment>
<dbReference type="RefSeq" id="WP_010903519.1">
    <property type="nucleotide sequence ID" value="NZ_VRYN01000001.1"/>
</dbReference>
<dbReference type="EMBL" id="VRYN01000001">
    <property type="protein sequence ID" value="TYO81964.1"/>
    <property type="molecule type" value="Genomic_DNA"/>
</dbReference>
<gene>
    <name evidence="9" type="ORF">APQ99_00479</name>
    <name evidence="8" type="ORF">HBSAL_10310</name>
</gene>
<evidence type="ECO:0000313" key="9">
    <source>
        <dbReference type="EMBL" id="TYO81964.1"/>
    </source>
</evidence>
<evidence type="ECO:0000256" key="4">
    <source>
        <dbReference type="ARBA" id="ARBA00022989"/>
    </source>
</evidence>
<evidence type="ECO:0000313" key="8">
    <source>
        <dbReference type="EMBL" id="QCC45705.1"/>
    </source>
</evidence>
<evidence type="ECO:0000256" key="1">
    <source>
        <dbReference type="ARBA" id="ARBA00004141"/>
    </source>
</evidence>
<dbReference type="Proteomes" id="UP000296216">
    <property type="component" value="Chromosome"/>
</dbReference>
<dbReference type="Pfam" id="PF04138">
    <property type="entry name" value="GtrA_DPMS_TM"/>
    <property type="match status" value="1"/>
</dbReference>
<keyword evidence="5 6" id="KW-0472">Membrane</keyword>
<evidence type="ECO:0000256" key="3">
    <source>
        <dbReference type="ARBA" id="ARBA00022692"/>
    </source>
</evidence>
<reference evidence="8 10" key="1">
    <citation type="journal article" date="2019" name="Microbiol. Resour. Announc.">
        <title>The Genome Sequence of the Halobacterium salinarum Type Strain Is Closely Related to That of Laboratory Strains NRC-1 and R1.</title>
        <authorList>
            <person name="Pfeiffer F."/>
            <person name="Marchfelder A."/>
            <person name="Habermann B."/>
            <person name="Dyall-Smith M.L."/>
        </authorList>
    </citation>
    <scope>NUCLEOTIDE SEQUENCE [LARGE SCALE GENOMIC DNA]</scope>
    <source>
        <strain evidence="8">91-R6</strain>
        <strain evidence="10">ATCC 33171 / DSM 3754 / JCM 8978 / NBRC 102687 / NCIMB 764 / 91-R6</strain>
    </source>
</reference>
<feature type="transmembrane region" description="Helical" evidence="6">
    <location>
        <begin position="52"/>
        <end position="73"/>
    </location>
</feature>
<reference evidence="8" key="3">
    <citation type="journal article" name="MicrobiologyOpen">
        <title>Whole-genome comparison between the type strain of Halobacterium salinarum (DSM 3754(T)) and the laboratory strains R1 and NRC-1.</title>
        <authorList>
            <person name="Pfeiffer F."/>
            <person name="Losensky G."/>
            <person name="Marchfelder A."/>
            <person name="Habermann B."/>
            <person name="Dyall-Smith M."/>
        </authorList>
    </citation>
    <scope>NUCLEOTIDE SEQUENCE</scope>
    <source>
        <strain evidence="8">91-R6</strain>
    </source>
</reference>
<comment type="subcellular location">
    <subcellularLocation>
        <location evidence="1">Membrane</location>
        <topology evidence="1">Multi-pass membrane protein</topology>
    </subcellularLocation>
</comment>
<feature type="transmembrane region" description="Helical" evidence="6">
    <location>
        <begin position="127"/>
        <end position="146"/>
    </location>
</feature>
<dbReference type="AlphaFoldDB" id="A0A4D6GVE6"/>
<feature type="domain" description="GtrA/DPMS transmembrane" evidence="7">
    <location>
        <begin position="27"/>
        <end position="152"/>
    </location>
</feature>
<reference evidence="9 11" key="2">
    <citation type="submission" date="2019-07" db="EMBL/GenBank/DDBJ databases">
        <title>Genomic Encyclopedia of Archaeal and Bacterial Type Strains, Phase II (KMG-II): from individual species to whole genera.</title>
        <authorList>
            <person name="Goeker M."/>
        </authorList>
    </citation>
    <scope>NUCLEOTIDE SEQUENCE [LARGE SCALE GENOMIC DNA]</scope>
    <source>
        <strain evidence="9 11">DSM 3754</strain>
    </source>
</reference>
<evidence type="ECO:0000259" key="7">
    <source>
        <dbReference type="Pfam" id="PF04138"/>
    </source>
</evidence>
<dbReference type="GO" id="GO:0005886">
    <property type="term" value="C:plasma membrane"/>
    <property type="evidence" value="ECO:0007669"/>
    <property type="project" value="TreeGrafter"/>
</dbReference>
<keyword evidence="4 6" id="KW-1133">Transmembrane helix</keyword>
<dbReference type="EMBL" id="CP038631">
    <property type="protein sequence ID" value="QCC45705.1"/>
    <property type="molecule type" value="Genomic_DNA"/>
</dbReference>
<dbReference type="GO" id="GO:0000271">
    <property type="term" value="P:polysaccharide biosynthetic process"/>
    <property type="evidence" value="ECO:0007669"/>
    <property type="project" value="InterPro"/>
</dbReference>